<protein>
    <submittedName>
        <fullName evidence="2">DUF255 domain-containing protein</fullName>
    </submittedName>
</protein>
<dbReference type="InterPro" id="IPR004879">
    <property type="entry name" value="Ssp411-like_TRX"/>
</dbReference>
<dbReference type="InterPro" id="IPR036249">
    <property type="entry name" value="Thioredoxin-like_sf"/>
</dbReference>
<dbReference type="PIRSF" id="PIRSF006402">
    <property type="entry name" value="UCP006402_thioredoxin"/>
    <property type="match status" value="1"/>
</dbReference>
<feature type="domain" description="Spermatogenesis-associated protein 20-like TRX" evidence="1">
    <location>
        <begin position="2"/>
        <end position="155"/>
    </location>
</feature>
<dbReference type="Gene3D" id="3.40.30.10">
    <property type="entry name" value="Glutaredoxin"/>
    <property type="match status" value="1"/>
</dbReference>
<keyword evidence="3" id="KW-1185">Reference proteome</keyword>
<dbReference type="Pfam" id="PF03190">
    <property type="entry name" value="Thioredox_DsbH"/>
    <property type="match status" value="1"/>
</dbReference>
<dbReference type="EMBL" id="CP102382">
    <property type="protein sequence ID" value="UUV21710.1"/>
    <property type="molecule type" value="Genomic_DNA"/>
</dbReference>
<dbReference type="Proteomes" id="UP001317001">
    <property type="component" value="Chromosome"/>
</dbReference>
<evidence type="ECO:0000313" key="2">
    <source>
        <dbReference type="EMBL" id="UUV21710.1"/>
    </source>
</evidence>
<organism evidence="2 3">
    <name type="scientific">Paenimyroides aestuarii</name>
    <dbReference type="NCBI Taxonomy" id="2968490"/>
    <lineage>
        <taxon>Bacteria</taxon>
        <taxon>Pseudomonadati</taxon>
        <taxon>Bacteroidota</taxon>
        <taxon>Flavobacteriia</taxon>
        <taxon>Flavobacteriales</taxon>
        <taxon>Flavobacteriaceae</taxon>
        <taxon>Paenimyroides</taxon>
    </lineage>
</organism>
<dbReference type="PANTHER" id="PTHR42899">
    <property type="entry name" value="SPERMATOGENESIS-ASSOCIATED PROTEIN 20"/>
    <property type="match status" value="1"/>
</dbReference>
<reference evidence="2 3" key="1">
    <citation type="submission" date="2022-08" db="EMBL/GenBank/DDBJ databases">
        <title>Myroides zhujiangensis sp. nov., a novel bacterium isolated from sediment in the Pearl River Estuary.</title>
        <authorList>
            <person name="Cui L."/>
        </authorList>
    </citation>
    <scope>NUCLEOTIDE SEQUENCE [LARGE SCALE GENOMIC DNA]</scope>
    <source>
        <strain evidence="2 3">SCSIO 72103</strain>
    </source>
</reference>
<proteinExistence type="predicted"/>
<evidence type="ECO:0000259" key="1">
    <source>
        <dbReference type="Pfam" id="PF03190"/>
    </source>
</evidence>
<dbReference type="InterPro" id="IPR012341">
    <property type="entry name" value="6hp_glycosidase-like_sf"/>
</dbReference>
<accession>A0ABY5NT05</accession>
<dbReference type="InterPro" id="IPR008928">
    <property type="entry name" value="6-hairpin_glycosidase_sf"/>
</dbReference>
<gene>
    <name evidence="2" type="ORF">NPX36_01265</name>
</gene>
<dbReference type="SUPFAM" id="SSF48208">
    <property type="entry name" value="Six-hairpin glycosidases"/>
    <property type="match status" value="1"/>
</dbReference>
<dbReference type="PANTHER" id="PTHR42899:SF1">
    <property type="entry name" value="SPERMATOGENESIS-ASSOCIATED PROTEIN 20"/>
    <property type="match status" value="1"/>
</dbReference>
<dbReference type="SUPFAM" id="SSF52833">
    <property type="entry name" value="Thioredoxin-like"/>
    <property type="match status" value="1"/>
</dbReference>
<sequence>MQNQLKNAHSPYLLQHAQNPVFWQMWNTQNRNFAKESNKLLIISIGYAACHWCHVMEKECFEDNEVAHVMNASFTSFKIDREELPAIDAYYMQALQLMTKQGGWPLNIVALPNGLPVWGATYVPKAQWIDVLEQLAELFASNPEKMYEYAEKLQNGISLANNMLEIYPKQSTQFDFNPLLSNWKKSFDDEFGGYQRAPKFMMPTNLNFLYQYGIATNDASLTQHVELTLSKMAYGGLFDVLEGGFSRYSVDHKWHIPHFEKMLYDNAQLLTTYSKAYLRTNNTLYKNVVEKTVAFVTKNWQDASGGFYAAYDADSFNTENKLQEGAYYFWQKNELQDLIDPSEWNLFADVFSINTDGFWEEAQAYVLFQKEDLAVIAKKYHLNLNHLEQLKMNWEQLLLKNREKRTKPLLDDKIITSWNAQLLTGLLMAERIIPSQKINQSIASLTHFLQTKAFQNNQLGRVFKNNKLYIDGTLEDYAFTIEAFIQLFNKTQQQQHLQFAQELTFYALDVFFDEKQGFFKASKDNSLGTVFEIEDNVIPSGNAIMARNLFYLGFLFKNEYFTKVSNEMIERVLAQINYASAYSEWLTNYLLVTNHFEYIILKDVSQEEFRAIYEANKHQIILNNSLNIPILDGYKNQTKKFQVCTLHSCQIETNDFTKILN</sequence>
<dbReference type="RefSeq" id="WP_257499630.1">
    <property type="nucleotide sequence ID" value="NZ_CP102382.1"/>
</dbReference>
<dbReference type="InterPro" id="IPR024705">
    <property type="entry name" value="Ssp411"/>
</dbReference>
<dbReference type="Gene3D" id="1.50.10.10">
    <property type="match status" value="1"/>
</dbReference>
<name>A0ABY5NT05_9FLAO</name>
<evidence type="ECO:0000313" key="3">
    <source>
        <dbReference type="Proteomes" id="UP001317001"/>
    </source>
</evidence>